<protein>
    <submittedName>
        <fullName evidence="2">Uncharacterized protein</fullName>
    </submittedName>
</protein>
<dbReference type="AlphaFoldDB" id="A0A0L8I1H4"/>
<reference evidence="2" key="1">
    <citation type="submission" date="2015-07" db="EMBL/GenBank/DDBJ databases">
        <title>MeaNS - Measles Nucleotide Surveillance Program.</title>
        <authorList>
            <person name="Tran T."/>
            <person name="Druce J."/>
        </authorList>
    </citation>
    <scope>NUCLEOTIDE SEQUENCE</scope>
    <source>
        <strain evidence="2">UCB-OBI-ISO-001</strain>
        <tissue evidence="2">Gonad</tissue>
    </source>
</reference>
<evidence type="ECO:0000256" key="1">
    <source>
        <dbReference type="SAM" id="MobiDB-lite"/>
    </source>
</evidence>
<organism evidence="2">
    <name type="scientific">Octopus bimaculoides</name>
    <name type="common">California two-spotted octopus</name>
    <dbReference type="NCBI Taxonomy" id="37653"/>
    <lineage>
        <taxon>Eukaryota</taxon>
        <taxon>Metazoa</taxon>
        <taxon>Spiralia</taxon>
        <taxon>Lophotrochozoa</taxon>
        <taxon>Mollusca</taxon>
        <taxon>Cephalopoda</taxon>
        <taxon>Coleoidea</taxon>
        <taxon>Octopodiformes</taxon>
        <taxon>Octopoda</taxon>
        <taxon>Incirrata</taxon>
        <taxon>Octopodidae</taxon>
        <taxon>Octopus</taxon>
    </lineage>
</organism>
<dbReference type="EMBL" id="KQ416771">
    <property type="protein sequence ID" value="KOF95276.1"/>
    <property type="molecule type" value="Genomic_DNA"/>
</dbReference>
<dbReference type="OrthoDB" id="1728974at2759"/>
<name>A0A0L8I1H4_OCTBM</name>
<gene>
    <name evidence="2" type="ORF">OCBIM_22038897mg</name>
</gene>
<feature type="compositionally biased region" description="Basic and acidic residues" evidence="1">
    <location>
        <begin position="42"/>
        <end position="53"/>
    </location>
</feature>
<feature type="compositionally biased region" description="Basic and acidic residues" evidence="1">
    <location>
        <begin position="1"/>
        <end position="29"/>
    </location>
</feature>
<proteinExistence type="predicted"/>
<sequence>MEGEQNEEHLQQDRRRQQIRRENMNEEQHVQYQKQQRHLSQQKRENMNEEQHVQVKLAAPPGREPYCFRIPGQTNHTTMTNLHPANDQLQYGQLYIIDADEALQHRMDAPQNSECSSVTMRKISTVNFQDLHTVGEILPKFKASCLRYSLLANDDTLSDALTVACYVCCLSDALTVACYVCCLSDALTVAYALTVACYVCCLSDALTVACYVCCPVHVYEPCKCSSPVDHSQEIHD</sequence>
<accession>A0A0L8I1H4</accession>
<evidence type="ECO:0000313" key="2">
    <source>
        <dbReference type="EMBL" id="KOF95276.1"/>
    </source>
</evidence>
<feature type="region of interest" description="Disordered" evidence="1">
    <location>
        <begin position="1"/>
        <end position="53"/>
    </location>
</feature>